<dbReference type="Gene3D" id="2.60.120.10">
    <property type="entry name" value="Jelly Rolls"/>
    <property type="match status" value="1"/>
</dbReference>
<dbReference type="EMBL" id="JAENIL010000034">
    <property type="protein sequence ID" value="MBK1878710.1"/>
    <property type="molecule type" value="Genomic_DNA"/>
</dbReference>
<sequence length="299" mass="34574">MKVFFEDVRYRSNHSFICASNTADHLNCPYHWHPEYEITLVVSGRGHRVIGDHMRNFEPGDLVLLGPNLPHLYQGWRISNEHSHTLYIQFSPEKLPLFELPECRNISELLKRADRGLLFSAKRGVTIQSQMEAILETEGPKRLLLFVELLDTLANAKNAEPLASIGYQSSLNATKTERLKRVLDYIEDNYSSPIEMNEVAELACLHPQSFSRFFRREMRKTFQNYLIELRLSHATRKLLDSDKAITEVAFEAGFSNLSNFNRLFKKHFGETPSAYQKRVGVEDAIVRTEPIAEHFKPHK</sequence>
<dbReference type="Pfam" id="PF02311">
    <property type="entry name" value="AraC_binding"/>
    <property type="match status" value="1"/>
</dbReference>
<protein>
    <submittedName>
        <fullName evidence="5">Helix-turn-helix domain-containing protein</fullName>
    </submittedName>
</protein>
<dbReference type="SMART" id="SM00342">
    <property type="entry name" value="HTH_ARAC"/>
    <property type="match status" value="1"/>
</dbReference>
<evidence type="ECO:0000313" key="6">
    <source>
        <dbReference type="Proteomes" id="UP000617628"/>
    </source>
</evidence>
<dbReference type="AlphaFoldDB" id="A0A934RVX3"/>
<dbReference type="InterPro" id="IPR018062">
    <property type="entry name" value="HTH_AraC-typ_CS"/>
</dbReference>
<dbReference type="PROSITE" id="PS01124">
    <property type="entry name" value="HTH_ARAC_FAMILY_2"/>
    <property type="match status" value="1"/>
</dbReference>
<dbReference type="Proteomes" id="UP000617628">
    <property type="component" value="Unassembled WGS sequence"/>
</dbReference>
<dbReference type="GO" id="GO:0003700">
    <property type="term" value="F:DNA-binding transcription factor activity"/>
    <property type="evidence" value="ECO:0007669"/>
    <property type="project" value="InterPro"/>
</dbReference>
<gene>
    <name evidence="5" type="ORF">JIN87_17650</name>
</gene>
<reference evidence="5" key="1">
    <citation type="submission" date="2021-01" db="EMBL/GenBank/DDBJ databases">
        <title>Modified the classification status of verrucomicrobia.</title>
        <authorList>
            <person name="Feng X."/>
        </authorList>
    </citation>
    <scope>NUCLEOTIDE SEQUENCE</scope>
    <source>
        <strain evidence="5">KCTC 13126</strain>
    </source>
</reference>
<dbReference type="InterPro" id="IPR014710">
    <property type="entry name" value="RmlC-like_jellyroll"/>
</dbReference>
<dbReference type="SUPFAM" id="SSF46689">
    <property type="entry name" value="Homeodomain-like"/>
    <property type="match status" value="2"/>
</dbReference>
<accession>A0A934RVX3</accession>
<dbReference type="Gene3D" id="1.10.10.60">
    <property type="entry name" value="Homeodomain-like"/>
    <property type="match status" value="2"/>
</dbReference>
<name>A0A934RVX3_9BACT</name>
<keyword evidence="1" id="KW-0805">Transcription regulation</keyword>
<dbReference type="InterPro" id="IPR018060">
    <property type="entry name" value="HTH_AraC"/>
</dbReference>
<dbReference type="InterPro" id="IPR037923">
    <property type="entry name" value="HTH-like"/>
</dbReference>
<dbReference type="GO" id="GO:0043565">
    <property type="term" value="F:sequence-specific DNA binding"/>
    <property type="evidence" value="ECO:0007669"/>
    <property type="project" value="InterPro"/>
</dbReference>
<dbReference type="InterPro" id="IPR009057">
    <property type="entry name" value="Homeodomain-like_sf"/>
</dbReference>
<dbReference type="SUPFAM" id="SSF51215">
    <property type="entry name" value="Regulatory protein AraC"/>
    <property type="match status" value="1"/>
</dbReference>
<organism evidence="5 6">
    <name type="scientific">Pelagicoccus mobilis</name>
    <dbReference type="NCBI Taxonomy" id="415221"/>
    <lineage>
        <taxon>Bacteria</taxon>
        <taxon>Pseudomonadati</taxon>
        <taxon>Verrucomicrobiota</taxon>
        <taxon>Opitutia</taxon>
        <taxon>Puniceicoccales</taxon>
        <taxon>Pelagicoccaceae</taxon>
        <taxon>Pelagicoccus</taxon>
    </lineage>
</organism>
<dbReference type="PANTHER" id="PTHR43280">
    <property type="entry name" value="ARAC-FAMILY TRANSCRIPTIONAL REGULATOR"/>
    <property type="match status" value="1"/>
</dbReference>
<evidence type="ECO:0000256" key="3">
    <source>
        <dbReference type="ARBA" id="ARBA00023163"/>
    </source>
</evidence>
<comment type="caution">
    <text evidence="5">The sequence shown here is derived from an EMBL/GenBank/DDBJ whole genome shotgun (WGS) entry which is preliminary data.</text>
</comment>
<keyword evidence="6" id="KW-1185">Reference proteome</keyword>
<evidence type="ECO:0000256" key="1">
    <source>
        <dbReference type="ARBA" id="ARBA00023015"/>
    </source>
</evidence>
<keyword evidence="3" id="KW-0804">Transcription</keyword>
<evidence type="ECO:0000256" key="2">
    <source>
        <dbReference type="ARBA" id="ARBA00023125"/>
    </source>
</evidence>
<dbReference type="PANTHER" id="PTHR43280:SF27">
    <property type="entry name" value="TRANSCRIPTIONAL REGULATOR MTLR"/>
    <property type="match status" value="1"/>
</dbReference>
<dbReference type="RefSeq" id="WP_200356922.1">
    <property type="nucleotide sequence ID" value="NZ_JAENIL010000034.1"/>
</dbReference>
<keyword evidence="2" id="KW-0238">DNA-binding</keyword>
<evidence type="ECO:0000259" key="4">
    <source>
        <dbReference type="PROSITE" id="PS01124"/>
    </source>
</evidence>
<feature type="domain" description="HTH araC/xylS-type" evidence="4">
    <location>
        <begin position="180"/>
        <end position="278"/>
    </location>
</feature>
<dbReference type="PROSITE" id="PS00041">
    <property type="entry name" value="HTH_ARAC_FAMILY_1"/>
    <property type="match status" value="1"/>
</dbReference>
<dbReference type="PRINTS" id="PR00032">
    <property type="entry name" value="HTHARAC"/>
</dbReference>
<dbReference type="Pfam" id="PF12833">
    <property type="entry name" value="HTH_18"/>
    <property type="match status" value="1"/>
</dbReference>
<proteinExistence type="predicted"/>
<dbReference type="InterPro" id="IPR003313">
    <property type="entry name" value="AraC-bd"/>
</dbReference>
<dbReference type="InterPro" id="IPR020449">
    <property type="entry name" value="Tscrpt_reg_AraC-type_HTH"/>
</dbReference>
<evidence type="ECO:0000313" key="5">
    <source>
        <dbReference type="EMBL" id="MBK1878710.1"/>
    </source>
</evidence>